<protein>
    <submittedName>
        <fullName evidence="3">Response regulator receiver protein</fullName>
    </submittedName>
</protein>
<dbReference type="InterPro" id="IPR011006">
    <property type="entry name" value="CheY-like_superfamily"/>
</dbReference>
<sequence>MTKVVDFLLIVDDSEFDADIAQRVLRRTGRFKRVAIASNGREALALIDECTGAQGPAQIPPQVILLDINMPLMNGFDFLERYQDRDAAQGEPSVVVVMLTSSSYEEDRERAMAKPCVRDYFVKPLTTQRAIDLAERFGRPSDEA</sequence>
<evidence type="ECO:0000256" key="1">
    <source>
        <dbReference type="PROSITE-ProRule" id="PRU00169"/>
    </source>
</evidence>
<dbReference type="InterPro" id="IPR001789">
    <property type="entry name" value="Sig_transdc_resp-reg_receiver"/>
</dbReference>
<keyword evidence="4" id="KW-1185">Reference proteome</keyword>
<dbReference type="PANTHER" id="PTHR44520:SF2">
    <property type="entry name" value="RESPONSE REGULATOR RCP1"/>
    <property type="match status" value="1"/>
</dbReference>
<dbReference type="PROSITE" id="PS50110">
    <property type="entry name" value="RESPONSE_REGULATORY"/>
    <property type="match status" value="1"/>
</dbReference>
<accession>D0LR01</accession>
<keyword evidence="1" id="KW-0597">Phosphoprotein</keyword>
<dbReference type="STRING" id="502025.Hoch_3002"/>
<dbReference type="OrthoDB" id="9794815at2"/>
<feature type="domain" description="Response regulatory" evidence="2">
    <location>
        <begin position="7"/>
        <end position="138"/>
    </location>
</feature>
<organism evidence="3 4">
    <name type="scientific">Haliangium ochraceum (strain DSM 14365 / JCM 11303 / SMP-2)</name>
    <dbReference type="NCBI Taxonomy" id="502025"/>
    <lineage>
        <taxon>Bacteria</taxon>
        <taxon>Pseudomonadati</taxon>
        <taxon>Myxococcota</taxon>
        <taxon>Polyangia</taxon>
        <taxon>Haliangiales</taxon>
        <taxon>Kofleriaceae</taxon>
        <taxon>Haliangium</taxon>
    </lineage>
</organism>
<dbReference type="InterPro" id="IPR052893">
    <property type="entry name" value="TCS_response_regulator"/>
</dbReference>
<dbReference type="SUPFAM" id="SSF52172">
    <property type="entry name" value="CheY-like"/>
    <property type="match status" value="1"/>
</dbReference>
<dbReference type="GO" id="GO:0000160">
    <property type="term" value="P:phosphorelay signal transduction system"/>
    <property type="evidence" value="ECO:0007669"/>
    <property type="project" value="InterPro"/>
</dbReference>
<dbReference type="SMART" id="SM00448">
    <property type="entry name" value="REC"/>
    <property type="match status" value="1"/>
</dbReference>
<proteinExistence type="predicted"/>
<feature type="modified residue" description="4-aspartylphosphate" evidence="1">
    <location>
        <position position="67"/>
    </location>
</feature>
<evidence type="ECO:0000313" key="3">
    <source>
        <dbReference type="EMBL" id="ACY15509.1"/>
    </source>
</evidence>
<dbReference type="KEGG" id="hoh:Hoch_3002"/>
<gene>
    <name evidence="3" type="ordered locus">Hoch_3002</name>
</gene>
<name>D0LR01_HALO1</name>
<dbReference type="EMBL" id="CP001804">
    <property type="protein sequence ID" value="ACY15509.1"/>
    <property type="molecule type" value="Genomic_DNA"/>
</dbReference>
<reference evidence="3 4" key="1">
    <citation type="journal article" date="2010" name="Stand. Genomic Sci.">
        <title>Complete genome sequence of Haliangium ochraceum type strain (SMP-2).</title>
        <authorList>
            <consortium name="US DOE Joint Genome Institute (JGI-PGF)"/>
            <person name="Ivanova N."/>
            <person name="Daum C."/>
            <person name="Lang E."/>
            <person name="Abt B."/>
            <person name="Kopitz M."/>
            <person name="Saunders E."/>
            <person name="Lapidus A."/>
            <person name="Lucas S."/>
            <person name="Glavina Del Rio T."/>
            <person name="Nolan M."/>
            <person name="Tice H."/>
            <person name="Copeland A."/>
            <person name="Cheng J.F."/>
            <person name="Chen F."/>
            <person name="Bruce D."/>
            <person name="Goodwin L."/>
            <person name="Pitluck S."/>
            <person name="Mavromatis K."/>
            <person name="Pati A."/>
            <person name="Mikhailova N."/>
            <person name="Chen A."/>
            <person name="Palaniappan K."/>
            <person name="Land M."/>
            <person name="Hauser L."/>
            <person name="Chang Y.J."/>
            <person name="Jeffries C.D."/>
            <person name="Detter J.C."/>
            <person name="Brettin T."/>
            <person name="Rohde M."/>
            <person name="Goker M."/>
            <person name="Bristow J."/>
            <person name="Markowitz V."/>
            <person name="Eisen J.A."/>
            <person name="Hugenholtz P."/>
            <person name="Kyrpides N.C."/>
            <person name="Klenk H.P."/>
        </authorList>
    </citation>
    <scope>NUCLEOTIDE SEQUENCE [LARGE SCALE GENOMIC DNA]</scope>
    <source>
        <strain evidence="4">DSM 14365 / CIP 107738 / JCM 11303 / AJ 13395 / SMP-2</strain>
    </source>
</reference>
<dbReference type="RefSeq" id="WP_012828109.1">
    <property type="nucleotide sequence ID" value="NC_013440.1"/>
</dbReference>
<dbReference type="AlphaFoldDB" id="D0LR01"/>
<evidence type="ECO:0000259" key="2">
    <source>
        <dbReference type="PROSITE" id="PS50110"/>
    </source>
</evidence>
<dbReference type="Pfam" id="PF00072">
    <property type="entry name" value="Response_reg"/>
    <property type="match status" value="1"/>
</dbReference>
<evidence type="ECO:0000313" key="4">
    <source>
        <dbReference type="Proteomes" id="UP000001880"/>
    </source>
</evidence>
<dbReference type="PANTHER" id="PTHR44520">
    <property type="entry name" value="RESPONSE REGULATOR RCP1-RELATED"/>
    <property type="match status" value="1"/>
</dbReference>
<dbReference type="eggNOG" id="COG2197">
    <property type="taxonomic scope" value="Bacteria"/>
</dbReference>
<dbReference type="Proteomes" id="UP000001880">
    <property type="component" value="Chromosome"/>
</dbReference>
<dbReference type="Gene3D" id="3.40.50.2300">
    <property type="match status" value="1"/>
</dbReference>
<dbReference type="HOGENOM" id="CLU_000445_69_17_7"/>